<dbReference type="EMBL" id="VIEB01000546">
    <property type="protein sequence ID" value="TQD87149.1"/>
    <property type="molecule type" value="Genomic_DNA"/>
</dbReference>
<evidence type="ECO:0000313" key="3">
    <source>
        <dbReference type="Proteomes" id="UP000315295"/>
    </source>
</evidence>
<comment type="caution">
    <text evidence="2">The sequence shown here is derived from an EMBL/GenBank/DDBJ whole genome shotgun (WGS) entry which is preliminary data.</text>
</comment>
<reference evidence="2 3" key="1">
    <citation type="journal article" date="2019" name="G3 (Bethesda)">
        <title>Sequencing of a Wild Apple (Malus baccata) Genome Unravels the Differences Between Cultivated and Wild Apple Species Regarding Disease Resistance and Cold Tolerance.</title>
        <authorList>
            <person name="Chen X."/>
        </authorList>
    </citation>
    <scope>NUCLEOTIDE SEQUENCE [LARGE SCALE GENOMIC DNA]</scope>
    <source>
        <strain evidence="3">cv. Shandingzi</strain>
        <tissue evidence="2">Leaves</tissue>
    </source>
</reference>
<feature type="region of interest" description="Disordered" evidence="1">
    <location>
        <begin position="27"/>
        <end position="61"/>
    </location>
</feature>
<sequence>MLLWHARGHLRAKQGSLASEGSWKHLLSPASDANSSAGAYHGSPTSNRRTETSPAHSMSGG</sequence>
<evidence type="ECO:0000313" key="2">
    <source>
        <dbReference type="EMBL" id="TQD87149.1"/>
    </source>
</evidence>
<name>A0A540LLE4_MALBA</name>
<evidence type="ECO:0000256" key="1">
    <source>
        <dbReference type="SAM" id="MobiDB-lite"/>
    </source>
</evidence>
<accession>A0A540LLE4</accession>
<proteinExistence type="predicted"/>
<feature type="compositionally biased region" description="Polar residues" evidence="1">
    <location>
        <begin position="31"/>
        <end position="61"/>
    </location>
</feature>
<organism evidence="2 3">
    <name type="scientific">Malus baccata</name>
    <name type="common">Siberian crab apple</name>
    <name type="synonym">Pyrus baccata</name>
    <dbReference type="NCBI Taxonomy" id="106549"/>
    <lineage>
        <taxon>Eukaryota</taxon>
        <taxon>Viridiplantae</taxon>
        <taxon>Streptophyta</taxon>
        <taxon>Embryophyta</taxon>
        <taxon>Tracheophyta</taxon>
        <taxon>Spermatophyta</taxon>
        <taxon>Magnoliopsida</taxon>
        <taxon>eudicotyledons</taxon>
        <taxon>Gunneridae</taxon>
        <taxon>Pentapetalae</taxon>
        <taxon>rosids</taxon>
        <taxon>fabids</taxon>
        <taxon>Rosales</taxon>
        <taxon>Rosaceae</taxon>
        <taxon>Amygdaloideae</taxon>
        <taxon>Maleae</taxon>
        <taxon>Malus</taxon>
    </lineage>
</organism>
<keyword evidence="3" id="KW-1185">Reference proteome</keyword>
<dbReference type="AlphaFoldDB" id="A0A540LLE4"/>
<protein>
    <submittedName>
        <fullName evidence="2">Uncharacterized protein</fullName>
    </submittedName>
</protein>
<dbReference type="Proteomes" id="UP000315295">
    <property type="component" value="Unassembled WGS sequence"/>
</dbReference>
<gene>
    <name evidence="2" type="ORF">C1H46_027289</name>
</gene>